<dbReference type="Proteomes" id="UP000681720">
    <property type="component" value="Unassembled WGS sequence"/>
</dbReference>
<comment type="caution">
    <text evidence="2">The sequence shown here is derived from an EMBL/GenBank/DDBJ whole genome shotgun (WGS) entry which is preliminary data.</text>
</comment>
<dbReference type="EMBL" id="CAJOBJ010209463">
    <property type="protein sequence ID" value="CAF5006743.1"/>
    <property type="molecule type" value="Genomic_DNA"/>
</dbReference>
<evidence type="ECO:0000313" key="3">
    <source>
        <dbReference type="Proteomes" id="UP000681720"/>
    </source>
</evidence>
<sequence length="158" mass="18719">NEYKRLHELVDKNRFLEDEVERLRRSQMHENITVRRTDVINLDAGTSDSSNRLEELRTRINDFERRFAAEKACKESLQVQIKILEEENTDLRDIMSQMRKRSQDDRRTDRDRNDEIQQLIARAESNARQYMSNFNISTTSPTSTLVRIIPVSSPTKFS</sequence>
<organism evidence="2 3">
    <name type="scientific">Rotaria magnacalcarata</name>
    <dbReference type="NCBI Taxonomy" id="392030"/>
    <lineage>
        <taxon>Eukaryota</taxon>
        <taxon>Metazoa</taxon>
        <taxon>Spiralia</taxon>
        <taxon>Gnathifera</taxon>
        <taxon>Rotifera</taxon>
        <taxon>Eurotatoria</taxon>
        <taxon>Bdelloidea</taxon>
        <taxon>Philodinida</taxon>
        <taxon>Philodinidae</taxon>
        <taxon>Rotaria</taxon>
    </lineage>
</organism>
<gene>
    <name evidence="2" type="ORF">GIL414_LOCUS57594</name>
</gene>
<name>A0A8S3DJL2_9BILA</name>
<keyword evidence="1" id="KW-0175">Coiled coil</keyword>
<feature type="coiled-coil region" evidence="1">
    <location>
        <begin position="6"/>
        <end position="133"/>
    </location>
</feature>
<evidence type="ECO:0000256" key="1">
    <source>
        <dbReference type="SAM" id="Coils"/>
    </source>
</evidence>
<dbReference type="AlphaFoldDB" id="A0A8S3DJL2"/>
<accession>A0A8S3DJL2</accession>
<reference evidence="2" key="1">
    <citation type="submission" date="2021-02" db="EMBL/GenBank/DDBJ databases">
        <authorList>
            <person name="Nowell W R."/>
        </authorList>
    </citation>
    <scope>NUCLEOTIDE SEQUENCE</scope>
</reference>
<protein>
    <submittedName>
        <fullName evidence="2">Uncharacterized protein</fullName>
    </submittedName>
</protein>
<feature type="non-terminal residue" evidence="2">
    <location>
        <position position="1"/>
    </location>
</feature>
<evidence type="ECO:0000313" key="2">
    <source>
        <dbReference type="EMBL" id="CAF5006743.1"/>
    </source>
</evidence>
<proteinExistence type="predicted"/>